<accession>A0A7S4HQ99</accession>
<name>A0A7S4HQ99_9EUKA</name>
<dbReference type="AlphaFoldDB" id="A0A7S4HQ99"/>
<evidence type="ECO:0000256" key="1">
    <source>
        <dbReference type="SAM" id="Phobius"/>
    </source>
</evidence>
<feature type="transmembrane region" description="Helical" evidence="1">
    <location>
        <begin position="46"/>
        <end position="65"/>
    </location>
</feature>
<keyword evidence="1" id="KW-1133">Transmembrane helix</keyword>
<evidence type="ECO:0000313" key="2">
    <source>
        <dbReference type="EMBL" id="CAE2206067.1"/>
    </source>
</evidence>
<gene>
    <name evidence="2" type="ORF">VSP0166_LOCUS3318</name>
</gene>
<dbReference type="EMBL" id="HBKP01004599">
    <property type="protein sequence ID" value="CAE2206067.1"/>
    <property type="molecule type" value="Transcribed_RNA"/>
</dbReference>
<keyword evidence="1" id="KW-0472">Membrane</keyword>
<protein>
    <submittedName>
        <fullName evidence="2">Uncharacterized protein</fullName>
    </submittedName>
</protein>
<reference evidence="2" key="1">
    <citation type="submission" date="2021-01" db="EMBL/GenBank/DDBJ databases">
        <authorList>
            <person name="Corre E."/>
            <person name="Pelletier E."/>
            <person name="Niang G."/>
            <person name="Scheremetjew M."/>
            <person name="Finn R."/>
            <person name="Kale V."/>
            <person name="Holt S."/>
            <person name="Cochrane G."/>
            <person name="Meng A."/>
            <person name="Brown T."/>
            <person name="Cohen L."/>
        </authorList>
    </citation>
    <scope>NUCLEOTIDE SEQUENCE</scope>
    <source>
        <strain evidence="2">DIVA3 518/3/11/1/6</strain>
    </source>
</reference>
<proteinExistence type="predicted"/>
<sequence length="101" mass="11899">MVRRVGPAPRNKRGPRPWVTAEEREHKWRIAPKFKQVTTVGKATPLTFSVMVVYPLLFAFGYFAYSRYKYTQNLTLQAHKAPEYHTILSEEEFEQKILKLN</sequence>
<organism evidence="2">
    <name type="scientific">Vannella robusta</name>
    <dbReference type="NCBI Taxonomy" id="1487602"/>
    <lineage>
        <taxon>Eukaryota</taxon>
        <taxon>Amoebozoa</taxon>
        <taxon>Discosea</taxon>
        <taxon>Flabellinia</taxon>
        <taxon>Vannellidae</taxon>
        <taxon>Vannella</taxon>
    </lineage>
</organism>
<keyword evidence="1" id="KW-0812">Transmembrane</keyword>